<comment type="caution">
    <text evidence="1">The sequence shown here is derived from an EMBL/GenBank/DDBJ whole genome shotgun (WGS) entry which is preliminary data.</text>
</comment>
<dbReference type="AlphaFoldDB" id="A0AAV9LX49"/>
<evidence type="ECO:0000313" key="1">
    <source>
        <dbReference type="EMBL" id="KAK4729767.1"/>
    </source>
</evidence>
<dbReference type="EMBL" id="JAWPEI010000004">
    <property type="protein sequence ID" value="KAK4729767.1"/>
    <property type="molecule type" value="Genomic_DNA"/>
</dbReference>
<reference evidence="1 2" key="1">
    <citation type="submission" date="2023-10" db="EMBL/GenBank/DDBJ databases">
        <title>Genome-Wide Identification Analysis in wild type Solanum Pinnatisectum Reveals Some Genes Defensing Phytophthora Infestans.</title>
        <authorList>
            <person name="Sun C."/>
        </authorList>
    </citation>
    <scope>NUCLEOTIDE SEQUENCE [LARGE SCALE GENOMIC DNA]</scope>
    <source>
        <strain evidence="1">LQN</strain>
        <tissue evidence="1">Leaf</tissue>
    </source>
</reference>
<name>A0AAV9LX49_9SOLN</name>
<evidence type="ECO:0000313" key="2">
    <source>
        <dbReference type="Proteomes" id="UP001311915"/>
    </source>
</evidence>
<dbReference type="Proteomes" id="UP001311915">
    <property type="component" value="Unassembled WGS sequence"/>
</dbReference>
<proteinExistence type="predicted"/>
<gene>
    <name evidence="1" type="ORF">R3W88_022755</name>
</gene>
<organism evidence="1 2">
    <name type="scientific">Solanum pinnatisectum</name>
    <name type="common">tansyleaf nightshade</name>
    <dbReference type="NCBI Taxonomy" id="50273"/>
    <lineage>
        <taxon>Eukaryota</taxon>
        <taxon>Viridiplantae</taxon>
        <taxon>Streptophyta</taxon>
        <taxon>Embryophyta</taxon>
        <taxon>Tracheophyta</taxon>
        <taxon>Spermatophyta</taxon>
        <taxon>Magnoliopsida</taxon>
        <taxon>eudicotyledons</taxon>
        <taxon>Gunneridae</taxon>
        <taxon>Pentapetalae</taxon>
        <taxon>asterids</taxon>
        <taxon>lamiids</taxon>
        <taxon>Solanales</taxon>
        <taxon>Solanaceae</taxon>
        <taxon>Solanoideae</taxon>
        <taxon>Solaneae</taxon>
        <taxon>Solanum</taxon>
    </lineage>
</organism>
<protein>
    <submittedName>
        <fullName evidence="1">Uncharacterized protein</fullName>
    </submittedName>
</protein>
<keyword evidence="2" id="KW-1185">Reference proteome</keyword>
<accession>A0AAV9LX49</accession>
<sequence>MNFDADFLSDYIETVNALQGMGAHLYAPNKLDLDLKNSPCPQAKPSIEEPPVLELKHLPSHLMYVFLGTNNTLPIILAIDLNEDQVQQVIKVLRRYKWAIG</sequence>